<dbReference type="Proteomes" id="UP000013047">
    <property type="component" value="Unassembled WGS sequence"/>
</dbReference>
<organism evidence="1 2">
    <name type="scientific">Thauera phenylacetica B4P</name>
    <dbReference type="NCBI Taxonomy" id="1234382"/>
    <lineage>
        <taxon>Bacteria</taxon>
        <taxon>Pseudomonadati</taxon>
        <taxon>Pseudomonadota</taxon>
        <taxon>Betaproteobacteria</taxon>
        <taxon>Rhodocyclales</taxon>
        <taxon>Zoogloeaceae</taxon>
        <taxon>Thauera</taxon>
    </lineage>
</organism>
<keyword evidence="2" id="KW-1185">Reference proteome</keyword>
<gene>
    <name evidence="1" type="ORF">C667_02238</name>
</gene>
<evidence type="ECO:0000313" key="2">
    <source>
        <dbReference type="Proteomes" id="UP000013047"/>
    </source>
</evidence>
<proteinExistence type="predicted"/>
<protein>
    <submittedName>
        <fullName evidence="1">Uncharacterized protein</fullName>
    </submittedName>
</protein>
<dbReference type="RefSeq" id="WP_004356266.1">
    <property type="nucleotide sequence ID" value="NZ_AMXF01000006.1"/>
</dbReference>
<accession>N6Z465</accession>
<sequence length="181" mass="21135">MAIDKLNSLQFLFFRSDYFQEFGDRDGVYVDRVPFELRQRLLRWTWPTTARDQYFFQHEGRDVITREGWEAFVRWVCRAMDRQLGAEGEHTESVRLSGDPLESLAGIDEIINRGDHEAFAGLLHAIIEQPGGPVADRVRTLYERVQNRAADPEYAAWPQYQAAYWLTVAMGQFRTTREDKA</sequence>
<name>N6Z465_9RHOO</name>
<dbReference type="EMBL" id="AMXF01000006">
    <property type="protein sequence ID" value="ENO98705.1"/>
    <property type="molecule type" value="Genomic_DNA"/>
</dbReference>
<comment type="caution">
    <text evidence="1">The sequence shown here is derived from an EMBL/GenBank/DDBJ whole genome shotgun (WGS) entry which is preliminary data.</text>
</comment>
<evidence type="ECO:0000313" key="1">
    <source>
        <dbReference type="EMBL" id="ENO98705.1"/>
    </source>
</evidence>
<reference evidence="1 2" key="1">
    <citation type="submission" date="2012-09" db="EMBL/GenBank/DDBJ databases">
        <title>Draft Genome Sequences of 6 Strains from Genus Thauera.</title>
        <authorList>
            <person name="Liu B."/>
            <person name="Shapleigh J.P."/>
            <person name="Frostegard A.H."/>
        </authorList>
    </citation>
    <scope>NUCLEOTIDE SEQUENCE [LARGE SCALE GENOMIC DNA]</scope>
    <source>
        <strain evidence="1 2">B4P</strain>
    </source>
</reference>
<dbReference type="OrthoDB" id="8777104at2"/>
<dbReference type="AlphaFoldDB" id="N6Z465"/>